<evidence type="ECO:0000259" key="9">
    <source>
        <dbReference type="Pfam" id="PF00266"/>
    </source>
</evidence>
<evidence type="ECO:0000256" key="2">
    <source>
        <dbReference type="ARBA" id="ARBA00006490"/>
    </source>
</evidence>
<feature type="domain" description="Aminotransferase class V" evidence="9">
    <location>
        <begin position="9"/>
        <end position="377"/>
    </location>
</feature>
<dbReference type="PIRSF" id="PIRSF005572">
    <property type="entry name" value="NifS"/>
    <property type="match status" value="1"/>
</dbReference>
<dbReference type="Gene3D" id="1.10.260.50">
    <property type="match status" value="1"/>
</dbReference>
<keyword evidence="7" id="KW-0411">Iron-sulfur</keyword>
<evidence type="ECO:0000256" key="7">
    <source>
        <dbReference type="ARBA" id="ARBA00023014"/>
    </source>
</evidence>
<evidence type="ECO:0000256" key="6">
    <source>
        <dbReference type="ARBA" id="ARBA00023004"/>
    </source>
</evidence>
<dbReference type="EMBL" id="PPXF01000058">
    <property type="protein sequence ID" value="POH61919.1"/>
    <property type="molecule type" value="Genomic_DNA"/>
</dbReference>
<dbReference type="SUPFAM" id="SSF53383">
    <property type="entry name" value="PLP-dependent transferases"/>
    <property type="match status" value="1"/>
</dbReference>
<dbReference type="InterPro" id="IPR000192">
    <property type="entry name" value="Aminotrans_V_dom"/>
</dbReference>
<dbReference type="Proteomes" id="UP000237104">
    <property type="component" value="Unassembled WGS sequence"/>
</dbReference>
<organism evidence="10 11">
    <name type="scientific">Cryobacterium zongtaii</name>
    <dbReference type="NCBI Taxonomy" id="1259217"/>
    <lineage>
        <taxon>Bacteria</taxon>
        <taxon>Bacillati</taxon>
        <taxon>Actinomycetota</taxon>
        <taxon>Actinomycetes</taxon>
        <taxon>Micrococcales</taxon>
        <taxon>Microbacteriaceae</taxon>
        <taxon>Cryobacterium</taxon>
    </lineage>
</organism>
<dbReference type="InterPro" id="IPR016454">
    <property type="entry name" value="Cysteine_dSase"/>
</dbReference>
<dbReference type="GO" id="GO:0051536">
    <property type="term" value="F:iron-sulfur cluster binding"/>
    <property type="evidence" value="ECO:0007669"/>
    <property type="project" value="UniProtKB-KW"/>
</dbReference>
<dbReference type="AlphaFoldDB" id="A0A2S3Z8N2"/>
<dbReference type="PANTHER" id="PTHR11601:SF34">
    <property type="entry name" value="CYSTEINE DESULFURASE"/>
    <property type="match status" value="1"/>
</dbReference>
<comment type="catalytic activity">
    <reaction evidence="8">
        <text>(sulfur carrier)-H + L-cysteine = (sulfur carrier)-SH + L-alanine</text>
        <dbReference type="Rhea" id="RHEA:43892"/>
        <dbReference type="Rhea" id="RHEA-COMP:14737"/>
        <dbReference type="Rhea" id="RHEA-COMP:14739"/>
        <dbReference type="ChEBI" id="CHEBI:29917"/>
        <dbReference type="ChEBI" id="CHEBI:35235"/>
        <dbReference type="ChEBI" id="CHEBI:57972"/>
        <dbReference type="ChEBI" id="CHEBI:64428"/>
        <dbReference type="EC" id="2.8.1.7"/>
    </reaction>
</comment>
<evidence type="ECO:0000256" key="4">
    <source>
        <dbReference type="ARBA" id="ARBA00022723"/>
    </source>
</evidence>
<evidence type="ECO:0000256" key="1">
    <source>
        <dbReference type="ARBA" id="ARBA00001933"/>
    </source>
</evidence>
<dbReference type="Gene3D" id="3.90.1150.10">
    <property type="entry name" value="Aspartate Aminotransferase, domain 1"/>
    <property type="match status" value="1"/>
</dbReference>
<dbReference type="Gene3D" id="3.40.640.10">
    <property type="entry name" value="Type I PLP-dependent aspartate aminotransferase-like (Major domain)"/>
    <property type="match status" value="1"/>
</dbReference>
<evidence type="ECO:0000256" key="8">
    <source>
        <dbReference type="ARBA" id="ARBA00050776"/>
    </source>
</evidence>
<dbReference type="InterPro" id="IPR015422">
    <property type="entry name" value="PyrdxlP-dep_Trfase_small"/>
</dbReference>
<dbReference type="InterPro" id="IPR015424">
    <property type="entry name" value="PyrdxlP-dep_Trfase"/>
</dbReference>
<evidence type="ECO:0000256" key="5">
    <source>
        <dbReference type="ARBA" id="ARBA00022898"/>
    </source>
</evidence>
<dbReference type="OrthoDB" id="9808002at2"/>
<keyword evidence="5" id="KW-0663">Pyridoxal phosphate</keyword>
<accession>A0A2S3Z8N2</accession>
<dbReference type="InterPro" id="IPR015421">
    <property type="entry name" value="PyrdxlP-dep_Trfase_major"/>
</dbReference>
<reference evidence="10 11" key="1">
    <citation type="submission" date="2018-01" db="EMBL/GenBank/DDBJ databases">
        <title>Cryobacterium sp. nov., from glaciers in China.</title>
        <authorList>
            <person name="Liu Q."/>
            <person name="Xin Y.-H."/>
        </authorList>
    </citation>
    <scope>NUCLEOTIDE SEQUENCE [LARGE SCALE GENOMIC DNA]</scope>
    <source>
        <strain evidence="10 11">TMB1-8</strain>
    </source>
</reference>
<protein>
    <submittedName>
        <fullName evidence="10">Cysteine desulfurase NifS</fullName>
    </submittedName>
</protein>
<dbReference type="GO" id="GO:0046872">
    <property type="term" value="F:metal ion binding"/>
    <property type="evidence" value="ECO:0007669"/>
    <property type="project" value="UniProtKB-KW"/>
</dbReference>
<keyword evidence="6" id="KW-0408">Iron</keyword>
<comment type="similarity">
    <text evidence="2">Belongs to the class-V pyridoxal-phosphate-dependent aminotransferase family. NifS/IscS subfamily.</text>
</comment>
<evidence type="ECO:0000256" key="3">
    <source>
        <dbReference type="ARBA" id="ARBA00022679"/>
    </source>
</evidence>
<name>A0A2S3Z8N2_9MICO</name>
<proteinExistence type="inferred from homology"/>
<keyword evidence="4" id="KW-0479">Metal-binding</keyword>
<evidence type="ECO:0000313" key="10">
    <source>
        <dbReference type="EMBL" id="POH61919.1"/>
    </source>
</evidence>
<dbReference type="Pfam" id="PF00266">
    <property type="entry name" value="Aminotran_5"/>
    <property type="match status" value="1"/>
</dbReference>
<comment type="cofactor">
    <cofactor evidence="1">
        <name>pyridoxal 5'-phosphate</name>
        <dbReference type="ChEBI" id="CHEBI:597326"/>
    </cofactor>
</comment>
<keyword evidence="3" id="KW-0808">Transferase</keyword>
<comment type="caution">
    <text evidence="10">The sequence shown here is derived from an EMBL/GenBank/DDBJ whole genome shotgun (WGS) entry which is preliminary data.</text>
</comment>
<evidence type="ECO:0000313" key="11">
    <source>
        <dbReference type="Proteomes" id="UP000237104"/>
    </source>
</evidence>
<dbReference type="GO" id="GO:0031071">
    <property type="term" value="F:cysteine desulfurase activity"/>
    <property type="evidence" value="ECO:0007669"/>
    <property type="project" value="UniProtKB-EC"/>
</dbReference>
<dbReference type="RefSeq" id="WP_103432031.1">
    <property type="nucleotide sequence ID" value="NZ_PPXF01000058.1"/>
</dbReference>
<sequence length="402" mass="41500">MSVHFDHAYLDHAATAPMLPAAITAYAEAMAVVGNPASIHSQGQNAKRMLEEARERVAASVHSDPIEIVFTGSGTESVNLAVKGLYWARAPRTRILVPGGEHHATVDTVEWLAQQEGATVQWIPLDALGRIDLAALEAAIAENPEDVALVTLLAANNEVGTLQPVQEVAALAAAHGIPVHVDAISAYGHVPIDFAALHATGVSALSVSAHKIGGPVGIGALVLSRTITVVPLIHGGGQQRQVRSGTQDVAAAVSFAVAATAMTAELDAENLRLRELRDSVIAGVRAAVPSAVYNGDPDPTGRLPGNAHFTFPGCEGDSLLFLLDVAGVSVSTGSACQAGIPEPSHVLRAMGRSEAEARSALRITLGRTSTQADVDAFLTALPVAWAQAIGAGMADSAPRAYT</sequence>
<dbReference type="PANTHER" id="PTHR11601">
    <property type="entry name" value="CYSTEINE DESULFURYLASE FAMILY MEMBER"/>
    <property type="match status" value="1"/>
</dbReference>
<gene>
    <name evidence="10" type="ORF">C3B59_15215</name>
</gene>